<dbReference type="NCBIfam" id="TIGR02532">
    <property type="entry name" value="IV_pilin_GFxxxE"/>
    <property type="match status" value="1"/>
</dbReference>
<accession>A0ABW8L8M2</accession>
<dbReference type="Pfam" id="PF07963">
    <property type="entry name" value="N_methyl"/>
    <property type="match status" value="1"/>
</dbReference>
<proteinExistence type="predicted"/>
<comment type="caution">
    <text evidence="2">The sequence shown here is derived from an EMBL/GenBank/DDBJ whole genome shotgun (WGS) entry which is preliminary data.</text>
</comment>
<dbReference type="PROSITE" id="PS00409">
    <property type="entry name" value="PROKAR_NTER_METHYL"/>
    <property type="match status" value="1"/>
</dbReference>
<evidence type="ECO:0000256" key="1">
    <source>
        <dbReference type="SAM" id="Phobius"/>
    </source>
</evidence>
<feature type="transmembrane region" description="Helical" evidence="1">
    <location>
        <begin position="21"/>
        <end position="39"/>
    </location>
</feature>
<protein>
    <submittedName>
        <fullName evidence="2">Tfp pilus assembly protein FimT/FimU</fullName>
    </submittedName>
</protein>
<dbReference type="InterPro" id="IPR012902">
    <property type="entry name" value="N_methyl_site"/>
</dbReference>
<keyword evidence="1" id="KW-0812">Transmembrane</keyword>
<keyword evidence="3" id="KW-1185">Reference proteome</keyword>
<dbReference type="Proteomes" id="UP001620234">
    <property type="component" value="Unassembled WGS sequence"/>
</dbReference>
<keyword evidence="1" id="KW-1133">Transmembrane helix</keyword>
<keyword evidence="1" id="KW-0472">Membrane</keyword>
<name>A0ABW8L8M2_9GAMM</name>
<reference evidence="2 3" key="1">
    <citation type="submission" date="2024-11" db="EMBL/GenBank/DDBJ databases">
        <title>The Natural Products Discovery Center: Release of the First 8490 Sequenced Strains for Exploring Actinobacteria Biosynthetic Diversity.</title>
        <authorList>
            <person name="Kalkreuter E."/>
            <person name="Kautsar S.A."/>
            <person name="Yang D."/>
            <person name="Bader C.D."/>
            <person name="Teijaro C.N."/>
            <person name="Fluegel L."/>
            <person name="Davis C.M."/>
            <person name="Simpson J.R."/>
            <person name="Lauterbach L."/>
            <person name="Steele A.D."/>
            <person name="Gui C."/>
            <person name="Meng S."/>
            <person name="Li G."/>
            <person name="Viehrig K."/>
            <person name="Ye F."/>
            <person name="Su P."/>
            <person name="Kiefer A.F."/>
            <person name="Nichols A."/>
            <person name="Cepeda A.J."/>
            <person name="Yan W."/>
            <person name="Fan B."/>
            <person name="Jiang Y."/>
            <person name="Adhikari A."/>
            <person name="Zheng C.-J."/>
            <person name="Schuster L."/>
            <person name="Cowan T.M."/>
            <person name="Smanski M.J."/>
            <person name="Chevrette M.G."/>
            <person name="De Carvalho L.P.S."/>
            <person name="Shen B."/>
        </authorList>
    </citation>
    <scope>NUCLEOTIDE SEQUENCE [LARGE SCALE GENOMIC DNA]</scope>
    <source>
        <strain evidence="2 3">NPDC077433</strain>
    </source>
</reference>
<gene>
    <name evidence="2" type="ORF">ACI2I3_07895</name>
</gene>
<dbReference type="Gene3D" id="3.30.700.10">
    <property type="entry name" value="Glycoprotein, Type 4 Pilin"/>
    <property type="match status" value="1"/>
</dbReference>
<sequence length="250" mass="26704">MPNSINNSSRYRSESSSGFTLIELLVTIVVLGIIVSIAAPNISTQLANQRVKSTTAILINALREAKAESVIRRKPVTVSYINDAESSNVSIQVPAQLSAAYLSPTLFPSAAVSRDWTSLFMSSAMAANDNSNSNGKETSEQRACRVCQQTHGKAAPQCTMCKPDGTDTDTDTDTGSGDLDSKLVSIAAYKYSAKTLIKSDSTQITFYPSRRIDKDAPFIYTICDGNNSVSPRQVTVNALGIISSKLGGTC</sequence>
<dbReference type="SUPFAM" id="SSF54523">
    <property type="entry name" value="Pili subunits"/>
    <property type="match status" value="1"/>
</dbReference>
<evidence type="ECO:0000313" key="2">
    <source>
        <dbReference type="EMBL" id="MFK4001251.1"/>
    </source>
</evidence>
<dbReference type="EMBL" id="JBJDPD010000012">
    <property type="protein sequence ID" value="MFK4001251.1"/>
    <property type="molecule type" value="Genomic_DNA"/>
</dbReference>
<dbReference type="RefSeq" id="WP_404672149.1">
    <property type="nucleotide sequence ID" value="NZ_JBJDPD010000012.1"/>
</dbReference>
<dbReference type="InterPro" id="IPR045584">
    <property type="entry name" value="Pilin-like"/>
</dbReference>
<evidence type="ECO:0000313" key="3">
    <source>
        <dbReference type="Proteomes" id="UP001620234"/>
    </source>
</evidence>
<organism evidence="2 3">
    <name type="scientific">Psychrobacter namhaensis</name>
    <dbReference type="NCBI Taxonomy" id="292734"/>
    <lineage>
        <taxon>Bacteria</taxon>
        <taxon>Pseudomonadati</taxon>
        <taxon>Pseudomonadota</taxon>
        <taxon>Gammaproteobacteria</taxon>
        <taxon>Moraxellales</taxon>
        <taxon>Moraxellaceae</taxon>
        <taxon>Psychrobacter</taxon>
    </lineage>
</organism>